<comment type="caution">
    <text evidence="1">The sequence shown here is derived from an EMBL/GenBank/DDBJ whole genome shotgun (WGS) entry which is preliminary data.</text>
</comment>
<dbReference type="STRING" id="163359.A9R16_01710"/>
<dbReference type="InterPro" id="IPR049708">
    <property type="entry name" value="PP0621-like"/>
</dbReference>
<reference evidence="1 2" key="1">
    <citation type="submission" date="2018-02" db="EMBL/GenBank/DDBJ databases">
        <title>Insights into the biology of acidophilic members of the Acidiferrobacteraceae family derived from comparative genomic analyses.</title>
        <authorList>
            <person name="Issotta F."/>
            <person name="Thyssen C."/>
            <person name="Mena C."/>
            <person name="Moya A."/>
            <person name="Bellenberg S."/>
            <person name="Sproer C."/>
            <person name="Covarrubias P.C."/>
            <person name="Sand W."/>
            <person name="Quatrini R."/>
            <person name="Vera M."/>
        </authorList>
    </citation>
    <scope>NUCLEOTIDE SEQUENCE [LARGE SCALE GENOMIC DNA]</scope>
    <source>
        <strain evidence="2">m-1</strain>
    </source>
</reference>
<name>A0A1C2FZK2_9GAMM</name>
<dbReference type="OrthoDB" id="9814432at2"/>
<proteinExistence type="predicted"/>
<dbReference type="RefSeq" id="WP_065971601.1">
    <property type="nucleotide sequence ID" value="NZ_CP080624.1"/>
</dbReference>
<organism evidence="1 2">
    <name type="scientific">Acidiferrobacter thiooxydans</name>
    <dbReference type="NCBI Taxonomy" id="163359"/>
    <lineage>
        <taxon>Bacteria</taxon>
        <taxon>Pseudomonadati</taxon>
        <taxon>Pseudomonadota</taxon>
        <taxon>Gammaproteobacteria</taxon>
        <taxon>Acidiferrobacterales</taxon>
        <taxon>Acidiferrobacteraceae</taxon>
        <taxon>Acidiferrobacter</taxon>
    </lineage>
</organism>
<protein>
    <submittedName>
        <fullName evidence="1">Uncharacterized protein</fullName>
    </submittedName>
</protein>
<dbReference type="EMBL" id="PSYR01000002">
    <property type="protein sequence ID" value="RCN56395.1"/>
    <property type="molecule type" value="Genomic_DNA"/>
</dbReference>
<evidence type="ECO:0000313" key="1">
    <source>
        <dbReference type="EMBL" id="RCN56395.1"/>
    </source>
</evidence>
<gene>
    <name evidence="1" type="ORF">C4900_11250</name>
</gene>
<dbReference type="NCBIfam" id="NF041023">
    <property type="entry name" value="PP0621_fam"/>
    <property type="match status" value="1"/>
</dbReference>
<dbReference type="Proteomes" id="UP000253250">
    <property type="component" value="Unassembled WGS sequence"/>
</dbReference>
<accession>A0A1C2FZK2</accession>
<sequence length="83" mass="9430">MKLLVDLLVIWAAWWFIRRALRPQRPFRSPPPRPTPLRRRVRAAGDMVACAHCGLYVPRSEALPGAHDAMFCCPEHRDAAARG</sequence>
<keyword evidence="2" id="KW-1185">Reference proteome</keyword>
<evidence type="ECO:0000313" key="2">
    <source>
        <dbReference type="Proteomes" id="UP000253250"/>
    </source>
</evidence>
<dbReference type="AlphaFoldDB" id="A0A1C2FZK2"/>